<dbReference type="Proteomes" id="UP001359559">
    <property type="component" value="Unassembled WGS sequence"/>
</dbReference>
<evidence type="ECO:0000313" key="2">
    <source>
        <dbReference type="Proteomes" id="UP001359559"/>
    </source>
</evidence>
<evidence type="ECO:0000313" key="1">
    <source>
        <dbReference type="EMBL" id="KAK7285905.1"/>
    </source>
</evidence>
<dbReference type="AlphaFoldDB" id="A0AAN9P577"/>
<organism evidence="1 2">
    <name type="scientific">Clitoria ternatea</name>
    <name type="common">Butterfly pea</name>
    <dbReference type="NCBI Taxonomy" id="43366"/>
    <lineage>
        <taxon>Eukaryota</taxon>
        <taxon>Viridiplantae</taxon>
        <taxon>Streptophyta</taxon>
        <taxon>Embryophyta</taxon>
        <taxon>Tracheophyta</taxon>
        <taxon>Spermatophyta</taxon>
        <taxon>Magnoliopsida</taxon>
        <taxon>eudicotyledons</taxon>
        <taxon>Gunneridae</taxon>
        <taxon>Pentapetalae</taxon>
        <taxon>rosids</taxon>
        <taxon>fabids</taxon>
        <taxon>Fabales</taxon>
        <taxon>Fabaceae</taxon>
        <taxon>Papilionoideae</taxon>
        <taxon>50 kb inversion clade</taxon>
        <taxon>NPAAA clade</taxon>
        <taxon>indigoferoid/millettioid clade</taxon>
        <taxon>Phaseoleae</taxon>
        <taxon>Clitoria</taxon>
    </lineage>
</organism>
<reference evidence="1 2" key="1">
    <citation type="submission" date="2024-01" db="EMBL/GenBank/DDBJ databases">
        <title>The genomes of 5 underutilized Papilionoideae crops provide insights into root nodulation and disease resistance.</title>
        <authorList>
            <person name="Yuan L."/>
        </authorList>
    </citation>
    <scope>NUCLEOTIDE SEQUENCE [LARGE SCALE GENOMIC DNA]</scope>
    <source>
        <strain evidence="1">LY-2023</strain>
        <tissue evidence="1">Leaf</tissue>
    </source>
</reference>
<keyword evidence="2" id="KW-1185">Reference proteome</keyword>
<sequence length="72" mass="7770">MSASLLHASRLVASAYELTKTFVCFCVEVRMFKEKHKEANCPEVEAVGYGKLQSTTLAGSNVQCGSWVGVGN</sequence>
<comment type="caution">
    <text evidence="1">The sequence shown here is derived from an EMBL/GenBank/DDBJ whole genome shotgun (WGS) entry which is preliminary data.</text>
</comment>
<dbReference type="EMBL" id="JAYKXN010000005">
    <property type="protein sequence ID" value="KAK7285905.1"/>
    <property type="molecule type" value="Genomic_DNA"/>
</dbReference>
<gene>
    <name evidence="1" type="ORF">RJT34_20690</name>
</gene>
<proteinExistence type="predicted"/>
<name>A0AAN9P577_CLITE</name>
<protein>
    <submittedName>
        <fullName evidence="1">Uncharacterized protein</fullName>
    </submittedName>
</protein>
<accession>A0AAN9P577</accession>